<evidence type="ECO:0000259" key="5">
    <source>
        <dbReference type="Pfam" id="PF02055"/>
    </source>
</evidence>
<dbReference type="InterPro" id="IPR017853">
    <property type="entry name" value="GH"/>
</dbReference>
<dbReference type="Proteomes" id="UP001501469">
    <property type="component" value="Unassembled WGS sequence"/>
</dbReference>
<dbReference type="PANTHER" id="PTHR11069:SF23">
    <property type="entry name" value="LYSOSOMAL ACID GLUCOSYLCERAMIDASE"/>
    <property type="match status" value="1"/>
</dbReference>
<evidence type="ECO:0000256" key="3">
    <source>
        <dbReference type="ARBA" id="ARBA00022801"/>
    </source>
</evidence>
<gene>
    <name evidence="6" type="ORF">GCM10022409_19380</name>
</gene>
<dbReference type="InterPro" id="IPR001139">
    <property type="entry name" value="Glyco_hydro_30"/>
</dbReference>
<name>A0ABP7U310_9BACT</name>
<comment type="caution">
    <text evidence="6">The sequence shown here is derived from an EMBL/GenBank/DDBJ whole genome shotgun (WGS) entry which is preliminary data.</text>
</comment>
<dbReference type="Pfam" id="PF02055">
    <property type="entry name" value="Glyco_hydro_30"/>
    <property type="match status" value="1"/>
</dbReference>
<dbReference type="SUPFAM" id="SSF51445">
    <property type="entry name" value="(Trans)glycosidases"/>
    <property type="match status" value="1"/>
</dbReference>
<protein>
    <recommendedName>
        <fullName evidence="5">Glycosyl hydrolase family 30 TIM-barrel domain-containing protein</fullName>
    </recommendedName>
</protein>
<keyword evidence="7" id="KW-1185">Reference proteome</keyword>
<evidence type="ECO:0000313" key="6">
    <source>
        <dbReference type="EMBL" id="GAA4034971.1"/>
    </source>
</evidence>
<organism evidence="6 7">
    <name type="scientific">Hymenobacter glaciei</name>
    <dbReference type="NCBI Taxonomy" id="877209"/>
    <lineage>
        <taxon>Bacteria</taxon>
        <taxon>Pseudomonadati</taxon>
        <taxon>Bacteroidota</taxon>
        <taxon>Cytophagia</taxon>
        <taxon>Cytophagales</taxon>
        <taxon>Hymenobacteraceae</taxon>
        <taxon>Hymenobacter</taxon>
    </lineage>
</organism>
<accession>A0ABP7U310</accession>
<evidence type="ECO:0000313" key="7">
    <source>
        <dbReference type="Proteomes" id="UP001501469"/>
    </source>
</evidence>
<proteinExistence type="inferred from homology"/>
<feature type="domain" description="Glycosyl hydrolase family 30 TIM-barrel" evidence="5">
    <location>
        <begin position="89"/>
        <end position="336"/>
    </location>
</feature>
<reference evidence="7" key="1">
    <citation type="journal article" date="2019" name="Int. J. Syst. Evol. Microbiol.">
        <title>The Global Catalogue of Microorganisms (GCM) 10K type strain sequencing project: providing services to taxonomists for standard genome sequencing and annotation.</title>
        <authorList>
            <consortium name="The Broad Institute Genomics Platform"/>
            <consortium name="The Broad Institute Genome Sequencing Center for Infectious Disease"/>
            <person name="Wu L."/>
            <person name="Ma J."/>
        </authorList>
    </citation>
    <scope>NUCLEOTIDE SEQUENCE [LARGE SCALE GENOMIC DNA]</scope>
    <source>
        <strain evidence="7">JCM 17225</strain>
    </source>
</reference>
<sequence>MNYNSFIYLCLSAALLTGAGCGKKGGDTPDPTPPVVVTPTGPSQVAFWLTNTDRTALFAKQKNVLNFGTTSNPYSTITLDTARTYQTMDGFGYALTGGSATVINRMSASSRADLLRELFATDSTWLGVSYLRLSIGASDLSDHVFTYDDVPGDVSLAQFSLAPDRTDLIPVLKQILAINPNIKIMGSPWTAPSWMKSNNSSKGGTLLPQYYDAYARYFVKYIQQMAAEGITIDAVTLQNEPLYGGNEPSMLMDAAQQTNFIKNNVGPAFAAAGIRTKIIAYDHNPDRTDFPLAVLGDATARAYAEGSAFHNYGGPLADALTQVHNAYPSKGVYFTEFWT</sequence>
<keyword evidence="2" id="KW-0732">Signal</keyword>
<dbReference type="RefSeq" id="WP_345053470.1">
    <property type="nucleotide sequence ID" value="NZ_BAABDK010000016.1"/>
</dbReference>
<dbReference type="InterPro" id="IPR033453">
    <property type="entry name" value="Glyco_hydro_30_TIM-barrel"/>
</dbReference>
<evidence type="ECO:0000256" key="2">
    <source>
        <dbReference type="ARBA" id="ARBA00022729"/>
    </source>
</evidence>
<dbReference type="PRINTS" id="PR00843">
    <property type="entry name" value="GLHYDRLASE30"/>
</dbReference>
<dbReference type="EMBL" id="BAABDK010000016">
    <property type="protein sequence ID" value="GAA4034971.1"/>
    <property type="molecule type" value="Genomic_DNA"/>
</dbReference>
<comment type="similarity">
    <text evidence="1 4">Belongs to the glycosyl hydrolase 30 family.</text>
</comment>
<dbReference type="PANTHER" id="PTHR11069">
    <property type="entry name" value="GLUCOSYLCERAMIDASE"/>
    <property type="match status" value="1"/>
</dbReference>
<evidence type="ECO:0000256" key="1">
    <source>
        <dbReference type="ARBA" id="ARBA00005382"/>
    </source>
</evidence>
<dbReference type="Gene3D" id="3.20.20.80">
    <property type="entry name" value="Glycosidases"/>
    <property type="match status" value="1"/>
</dbReference>
<keyword evidence="4" id="KW-0326">Glycosidase</keyword>
<evidence type="ECO:0000256" key="4">
    <source>
        <dbReference type="RuleBase" id="RU361188"/>
    </source>
</evidence>
<keyword evidence="3 4" id="KW-0378">Hydrolase</keyword>